<dbReference type="OrthoDB" id="7861013at2"/>
<name>A0A844HJV8_9RHOB</name>
<dbReference type="EMBL" id="WMIG01000003">
    <property type="protein sequence ID" value="MTH59319.1"/>
    <property type="molecule type" value="Genomic_DNA"/>
</dbReference>
<gene>
    <name evidence="1" type="ORF">GL300_08845</name>
</gene>
<organism evidence="1 2">
    <name type="scientific">Paracoccus litorisediminis</name>
    <dbReference type="NCBI Taxonomy" id="2006130"/>
    <lineage>
        <taxon>Bacteria</taxon>
        <taxon>Pseudomonadati</taxon>
        <taxon>Pseudomonadota</taxon>
        <taxon>Alphaproteobacteria</taxon>
        <taxon>Rhodobacterales</taxon>
        <taxon>Paracoccaceae</taxon>
        <taxon>Paracoccus</taxon>
    </lineage>
</organism>
<evidence type="ECO:0000313" key="1">
    <source>
        <dbReference type="EMBL" id="MTH59319.1"/>
    </source>
</evidence>
<protein>
    <submittedName>
        <fullName evidence="1">Uncharacterized protein</fullName>
    </submittedName>
</protein>
<sequence length="209" mass="21791">MKQVLLASALILLPIAVFSGVNHYLVGPDPGLAVTAPLGDVSQFASIVSDTQAIAARGDLTAAERRITDLENLWDDAESKLQPQAPVAWGNVDAAADAAFAALRAPNPDAGQVSTVLAGLQATLADPAKTEGGMTESVAGIVVTDATGHPLPCEMMLNDLRDTLQAGHAAPDSTDRIKELRERATERCNADDDRRADSFTAQALALVTP</sequence>
<comment type="caution">
    <text evidence="1">The sequence shown here is derived from an EMBL/GenBank/DDBJ whole genome shotgun (WGS) entry which is preliminary data.</text>
</comment>
<reference evidence="1 2" key="1">
    <citation type="submission" date="2019-11" db="EMBL/GenBank/DDBJ databases">
        <authorList>
            <person name="Dong K."/>
        </authorList>
    </citation>
    <scope>NUCLEOTIDE SEQUENCE [LARGE SCALE GENOMIC DNA]</scope>
    <source>
        <strain evidence="1 2">NBRC 112902</strain>
    </source>
</reference>
<dbReference type="AlphaFoldDB" id="A0A844HJV8"/>
<dbReference type="RefSeq" id="WP_155039269.1">
    <property type="nucleotide sequence ID" value="NZ_JBHGCD010000003.1"/>
</dbReference>
<dbReference type="Proteomes" id="UP000449846">
    <property type="component" value="Unassembled WGS sequence"/>
</dbReference>
<accession>A0A844HJV8</accession>
<evidence type="ECO:0000313" key="2">
    <source>
        <dbReference type="Proteomes" id="UP000449846"/>
    </source>
</evidence>
<proteinExistence type="predicted"/>
<keyword evidence="2" id="KW-1185">Reference proteome</keyword>